<dbReference type="Pfam" id="PF07073">
    <property type="entry name" value="ROF"/>
    <property type="match status" value="1"/>
</dbReference>
<reference evidence="1 2" key="1">
    <citation type="submission" date="2018-02" db="EMBL/GenBank/DDBJ databases">
        <title>novel marine gammaproteobacteria from coastal saline agro ecosystem.</title>
        <authorList>
            <person name="Krishnan R."/>
            <person name="Ramesh Kumar N."/>
        </authorList>
    </citation>
    <scope>NUCLEOTIDE SEQUENCE [LARGE SCALE GENOMIC DNA]</scope>
    <source>
        <strain evidence="1 2">228</strain>
    </source>
</reference>
<accession>A0A2S5KI66</accession>
<dbReference type="OrthoDB" id="5344363at2"/>
<dbReference type="InterPro" id="IPR023534">
    <property type="entry name" value="Rof/RNase_P-like"/>
</dbReference>
<gene>
    <name evidence="1" type="ORF">C4K68_24545</name>
</gene>
<protein>
    <submittedName>
        <fullName evidence="1">Transcriptional antiterminator</fullName>
    </submittedName>
</protein>
<organism evidence="1 2">
    <name type="scientific">Proteobacteria bacterium 228</name>
    <dbReference type="NCBI Taxonomy" id="2083153"/>
    <lineage>
        <taxon>Bacteria</taxon>
        <taxon>Pseudomonadati</taxon>
        <taxon>Pseudomonadota</taxon>
    </lineage>
</organism>
<dbReference type="Proteomes" id="UP000238196">
    <property type="component" value="Unassembled WGS sequence"/>
</dbReference>
<comment type="caution">
    <text evidence="1">The sequence shown here is derived from an EMBL/GenBank/DDBJ whole genome shotgun (WGS) entry which is preliminary data.</text>
</comment>
<dbReference type="SUPFAM" id="SSF101744">
    <property type="entry name" value="Rof/RNase P subunit-like"/>
    <property type="match status" value="1"/>
</dbReference>
<dbReference type="AlphaFoldDB" id="A0A2S5KI66"/>
<evidence type="ECO:0000313" key="2">
    <source>
        <dbReference type="Proteomes" id="UP000238196"/>
    </source>
</evidence>
<dbReference type="Gene3D" id="2.30.30.400">
    <property type="entry name" value="Rof-like"/>
    <property type="match status" value="1"/>
</dbReference>
<name>A0A2S5KI66_9PROT</name>
<dbReference type="InterPro" id="IPR038626">
    <property type="entry name" value="Rof-like_sf"/>
</dbReference>
<dbReference type="InterPro" id="IPR009778">
    <property type="entry name" value="ROF"/>
</dbReference>
<evidence type="ECO:0000313" key="1">
    <source>
        <dbReference type="EMBL" id="PPC74501.1"/>
    </source>
</evidence>
<dbReference type="EMBL" id="PRLP01000143">
    <property type="protein sequence ID" value="PPC74501.1"/>
    <property type="molecule type" value="Genomic_DNA"/>
</dbReference>
<proteinExistence type="predicted"/>
<sequence>MSDSSAHYQPISCDLHDYLEIACMRGYVLLVELTDGSRFEARAITTLVNADKEEFLRLRGATGDQDIRLDRLAAITPQAANAGFGRVRLAGSVCQF</sequence>